<dbReference type="GO" id="GO:0004601">
    <property type="term" value="F:peroxidase activity"/>
    <property type="evidence" value="ECO:0007669"/>
    <property type="project" value="UniProtKB-KW"/>
</dbReference>
<evidence type="ECO:0000256" key="8">
    <source>
        <dbReference type="ARBA" id="ARBA00025737"/>
    </source>
</evidence>
<evidence type="ECO:0000256" key="2">
    <source>
        <dbReference type="ARBA" id="ARBA00022559"/>
    </source>
</evidence>
<evidence type="ECO:0000256" key="5">
    <source>
        <dbReference type="ARBA" id="ARBA00022729"/>
    </source>
</evidence>
<keyword evidence="2 10" id="KW-0575">Peroxidase</keyword>
<evidence type="ECO:0000259" key="9">
    <source>
        <dbReference type="Pfam" id="PF20628"/>
    </source>
</evidence>
<proteinExistence type="inferred from homology"/>
<keyword evidence="7" id="KW-0408">Iron</keyword>
<evidence type="ECO:0000256" key="7">
    <source>
        <dbReference type="ARBA" id="ARBA00023004"/>
    </source>
</evidence>
<dbReference type="GO" id="GO:0046872">
    <property type="term" value="F:metal ion binding"/>
    <property type="evidence" value="ECO:0007669"/>
    <property type="project" value="UniProtKB-KW"/>
</dbReference>
<dbReference type="InterPro" id="IPR011008">
    <property type="entry name" value="Dimeric_a/b-barrel"/>
</dbReference>
<dbReference type="Pfam" id="PF20628">
    <property type="entry name" value="Dyp_perox_C"/>
    <property type="match status" value="1"/>
</dbReference>
<dbReference type="PROSITE" id="PS51404">
    <property type="entry name" value="DYP_PEROXIDASE"/>
    <property type="match status" value="1"/>
</dbReference>
<organism evidence="10 11">
    <name type="scientific">Corynebacterium kutscheri</name>
    <dbReference type="NCBI Taxonomy" id="35755"/>
    <lineage>
        <taxon>Bacteria</taxon>
        <taxon>Bacillati</taxon>
        <taxon>Actinomycetota</taxon>
        <taxon>Actinomycetes</taxon>
        <taxon>Mycobacteriales</taxon>
        <taxon>Corynebacteriaceae</taxon>
        <taxon>Corynebacterium</taxon>
    </lineage>
</organism>
<evidence type="ECO:0000256" key="1">
    <source>
        <dbReference type="ARBA" id="ARBA00001970"/>
    </source>
</evidence>
<dbReference type="EC" id="1.11.1.-" evidence="10"/>
<evidence type="ECO:0000313" key="11">
    <source>
        <dbReference type="Proteomes" id="UP000271380"/>
    </source>
</evidence>
<evidence type="ECO:0000313" key="10">
    <source>
        <dbReference type="EMBL" id="VEH06284.1"/>
    </source>
</evidence>
<keyword evidence="5" id="KW-0732">Signal</keyword>
<dbReference type="EMBL" id="LR134377">
    <property type="protein sequence ID" value="VEH06284.1"/>
    <property type="molecule type" value="Genomic_DNA"/>
</dbReference>
<gene>
    <name evidence="10" type="primary">efeN_2</name>
    <name evidence="10" type="ORF">NCTC949_01045</name>
</gene>
<dbReference type="PANTHER" id="PTHR30521:SF4">
    <property type="entry name" value="DEFERROCHELATASE"/>
    <property type="match status" value="1"/>
</dbReference>
<dbReference type="SUPFAM" id="SSF54909">
    <property type="entry name" value="Dimeric alpha+beta barrel"/>
    <property type="match status" value="1"/>
</dbReference>
<comment type="cofactor">
    <cofactor evidence="1">
        <name>heme b</name>
        <dbReference type="ChEBI" id="CHEBI:60344"/>
    </cofactor>
</comment>
<dbReference type="GO" id="GO:0005829">
    <property type="term" value="C:cytosol"/>
    <property type="evidence" value="ECO:0007669"/>
    <property type="project" value="TreeGrafter"/>
</dbReference>
<dbReference type="Proteomes" id="UP000271380">
    <property type="component" value="Chromosome"/>
</dbReference>
<evidence type="ECO:0000256" key="3">
    <source>
        <dbReference type="ARBA" id="ARBA00022617"/>
    </source>
</evidence>
<protein>
    <submittedName>
        <fullName evidence="10">Iron-dependent peroxidase</fullName>
        <ecNumber evidence="10">1.11.1.-</ecNumber>
    </submittedName>
</protein>
<keyword evidence="6 10" id="KW-0560">Oxidoreductase</keyword>
<comment type="similarity">
    <text evidence="8">Belongs to the DyP-type peroxidase family.</text>
</comment>
<reference evidence="10 11" key="1">
    <citation type="submission" date="2018-12" db="EMBL/GenBank/DDBJ databases">
        <authorList>
            <consortium name="Pathogen Informatics"/>
        </authorList>
    </citation>
    <scope>NUCLEOTIDE SEQUENCE [LARGE SCALE GENOMIC DNA]</scope>
    <source>
        <strain evidence="10 11">NCTC949</strain>
    </source>
</reference>
<name>A0AB38VR58_9CORY</name>
<dbReference type="InterPro" id="IPR006314">
    <property type="entry name" value="Dyp_peroxidase"/>
</dbReference>
<keyword evidence="4" id="KW-0479">Metal-binding</keyword>
<sequence>MMMEVRDELILREQEDIIGRDKLNGAPLSGGDEFSAPDFHMQAASCELKIPLDSHVAIVHPDNNNGARMLRRGYNCTEGLTELGRLEAGLFFIAFVRNPETNFIPVLAKMSGDALTEYLQHIATGLYIVPGGIGDQDNFVGERLFS</sequence>
<feature type="domain" description="Dyp-type peroxidase C-terminal" evidence="9">
    <location>
        <begin position="2"/>
        <end position="132"/>
    </location>
</feature>
<evidence type="ECO:0000256" key="4">
    <source>
        <dbReference type="ARBA" id="ARBA00022723"/>
    </source>
</evidence>
<evidence type="ECO:0000256" key="6">
    <source>
        <dbReference type="ARBA" id="ARBA00023002"/>
    </source>
</evidence>
<dbReference type="AlphaFoldDB" id="A0AB38VR58"/>
<dbReference type="PANTHER" id="PTHR30521">
    <property type="entry name" value="DEFERROCHELATASE/PEROXIDASE"/>
    <property type="match status" value="1"/>
</dbReference>
<dbReference type="GO" id="GO:0020037">
    <property type="term" value="F:heme binding"/>
    <property type="evidence" value="ECO:0007669"/>
    <property type="project" value="InterPro"/>
</dbReference>
<keyword evidence="3" id="KW-0349">Heme</keyword>
<dbReference type="InterPro" id="IPR048328">
    <property type="entry name" value="Dyp_perox_C"/>
</dbReference>
<accession>A0AB38VR58</accession>